<name>A0A2H3JYM0_WOLCO</name>
<dbReference type="EMBL" id="KB468157">
    <property type="protein sequence ID" value="PCH44009.1"/>
    <property type="molecule type" value="Genomic_DNA"/>
</dbReference>
<dbReference type="AlphaFoldDB" id="A0A2H3JYM0"/>
<dbReference type="OrthoDB" id="2745134at2759"/>
<proteinExistence type="predicted"/>
<dbReference type="InterPro" id="IPR045340">
    <property type="entry name" value="DUF6533"/>
</dbReference>
<protein>
    <recommendedName>
        <fullName evidence="2">DUF6533 domain-containing protein</fullName>
    </recommendedName>
</protein>
<sequence length="136" mass="14925">MLRLLVCADCSAIVKFLLIDLVLVLYEHLITSDQDVTFVWNYQLTGTTALLFLNRFILIISCVSNILASLNFSTEQSCSATSKLVLDLSPVGFSALRAYAITNRGWHWAMLVLLTGSISAGAVIVCTSFISITLPY</sequence>
<keyword evidence="1" id="KW-1133">Transmembrane helix</keyword>
<feature type="transmembrane region" description="Helical" evidence="1">
    <location>
        <begin position="12"/>
        <end position="30"/>
    </location>
</feature>
<evidence type="ECO:0000259" key="2">
    <source>
        <dbReference type="Pfam" id="PF20151"/>
    </source>
</evidence>
<organism evidence="3 4">
    <name type="scientific">Wolfiporia cocos (strain MD-104)</name>
    <name type="common">Brown rot fungus</name>
    <dbReference type="NCBI Taxonomy" id="742152"/>
    <lineage>
        <taxon>Eukaryota</taxon>
        <taxon>Fungi</taxon>
        <taxon>Dikarya</taxon>
        <taxon>Basidiomycota</taxon>
        <taxon>Agaricomycotina</taxon>
        <taxon>Agaricomycetes</taxon>
        <taxon>Polyporales</taxon>
        <taxon>Phaeolaceae</taxon>
        <taxon>Wolfiporia</taxon>
    </lineage>
</organism>
<keyword evidence="4" id="KW-1185">Reference proteome</keyword>
<dbReference type="Pfam" id="PF20151">
    <property type="entry name" value="DUF6533"/>
    <property type="match status" value="1"/>
</dbReference>
<dbReference type="Proteomes" id="UP000218811">
    <property type="component" value="Unassembled WGS sequence"/>
</dbReference>
<keyword evidence="1" id="KW-0472">Membrane</keyword>
<feature type="domain" description="DUF6533" evidence="2">
    <location>
        <begin position="21"/>
        <end position="59"/>
    </location>
</feature>
<evidence type="ECO:0000256" key="1">
    <source>
        <dbReference type="SAM" id="Phobius"/>
    </source>
</evidence>
<evidence type="ECO:0000313" key="4">
    <source>
        <dbReference type="Proteomes" id="UP000218811"/>
    </source>
</evidence>
<feature type="transmembrane region" description="Helical" evidence="1">
    <location>
        <begin position="50"/>
        <end position="72"/>
    </location>
</feature>
<evidence type="ECO:0000313" key="3">
    <source>
        <dbReference type="EMBL" id="PCH44009.1"/>
    </source>
</evidence>
<keyword evidence="1" id="KW-0812">Transmembrane</keyword>
<feature type="transmembrane region" description="Helical" evidence="1">
    <location>
        <begin position="108"/>
        <end position="134"/>
    </location>
</feature>
<gene>
    <name evidence="3" type="ORF">WOLCODRAFT_77199</name>
</gene>
<accession>A0A2H3JYM0</accession>
<reference evidence="3 4" key="1">
    <citation type="journal article" date="2012" name="Science">
        <title>The Paleozoic origin of enzymatic lignin decomposition reconstructed from 31 fungal genomes.</title>
        <authorList>
            <person name="Floudas D."/>
            <person name="Binder M."/>
            <person name="Riley R."/>
            <person name="Barry K."/>
            <person name="Blanchette R.A."/>
            <person name="Henrissat B."/>
            <person name="Martinez A.T."/>
            <person name="Otillar R."/>
            <person name="Spatafora J.W."/>
            <person name="Yadav J.S."/>
            <person name="Aerts A."/>
            <person name="Benoit I."/>
            <person name="Boyd A."/>
            <person name="Carlson A."/>
            <person name="Copeland A."/>
            <person name="Coutinho P.M."/>
            <person name="de Vries R.P."/>
            <person name="Ferreira P."/>
            <person name="Findley K."/>
            <person name="Foster B."/>
            <person name="Gaskell J."/>
            <person name="Glotzer D."/>
            <person name="Gorecki P."/>
            <person name="Heitman J."/>
            <person name="Hesse C."/>
            <person name="Hori C."/>
            <person name="Igarashi K."/>
            <person name="Jurgens J.A."/>
            <person name="Kallen N."/>
            <person name="Kersten P."/>
            <person name="Kohler A."/>
            <person name="Kuees U."/>
            <person name="Kumar T.K.A."/>
            <person name="Kuo A."/>
            <person name="LaButti K."/>
            <person name="Larrondo L.F."/>
            <person name="Lindquist E."/>
            <person name="Ling A."/>
            <person name="Lombard V."/>
            <person name="Lucas S."/>
            <person name="Lundell T."/>
            <person name="Martin R."/>
            <person name="McLaughlin D.J."/>
            <person name="Morgenstern I."/>
            <person name="Morin E."/>
            <person name="Murat C."/>
            <person name="Nagy L.G."/>
            <person name="Nolan M."/>
            <person name="Ohm R.A."/>
            <person name="Patyshakuliyeva A."/>
            <person name="Rokas A."/>
            <person name="Ruiz-Duenas F.J."/>
            <person name="Sabat G."/>
            <person name="Salamov A."/>
            <person name="Samejima M."/>
            <person name="Schmutz J."/>
            <person name="Slot J.C."/>
            <person name="St John F."/>
            <person name="Stenlid J."/>
            <person name="Sun H."/>
            <person name="Sun S."/>
            <person name="Syed K."/>
            <person name="Tsang A."/>
            <person name="Wiebenga A."/>
            <person name="Young D."/>
            <person name="Pisabarro A."/>
            <person name="Eastwood D.C."/>
            <person name="Martin F."/>
            <person name="Cullen D."/>
            <person name="Grigoriev I.V."/>
            <person name="Hibbett D.S."/>
        </authorList>
    </citation>
    <scope>NUCLEOTIDE SEQUENCE [LARGE SCALE GENOMIC DNA]</scope>
    <source>
        <strain evidence="3 4">MD-104</strain>
    </source>
</reference>